<dbReference type="Pfam" id="PF12697">
    <property type="entry name" value="Abhydrolase_6"/>
    <property type="match status" value="1"/>
</dbReference>
<dbReference type="AlphaFoldDB" id="A0A915B625"/>
<evidence type="ECO:0000313" key="5">
    <source>
        <dbReference type="Proteomes" id="UP000887569"/>
    </source>
</evidence>
<dbReference type="PANTHER" id="PTHR46197">
    <property type="entry name" value="PROTEIN ABHD14B-LIKE"/>
    <property type="match status" value="1"/>
</dbReference>
<dbReference type="WBParaSite" id="PgR028_g022_t01">
    <property type="protein sequence ID" value="PgR028_g022_t01"/>
    <property type="gene ID" value="PgR028_g022"/>
</dbReference>
<name>A0A915B625_PARUN</name>
<evidence type="ECO:0000256" key="1">
    <source>
        <dbReference type="ARBA" id="ARBA00004496"/>
    </source>
</evidence>
<organism evidence="5 6">
    <name type="scientific">Parascaris univalens</name>
    <name type="common">Nematode worm</name>
    <dbReference type="NCBI Taxonomy" id="6257"/>
    <lineage>
        <taxon>Eukaryota</taxon>
        <taxon>Metazoa</taxon>
        <taxon>Ecdysozoa</taxon>
        <taxon>Nematoda</taxon>
        <taxon>Chromadorea</taxon>
        <taxon>Rhabditida</taxon>
        <taxon>Spirurina</taxon>
        <taxon>Ascaridomorpha</taxon>
        <taxon>Ascaridoidea</taxon>
        <taxon>Ascarididae</taxon>
        <taxon>Parascaris</taxon>
    </lineage>
</organism>
<dbReference type="GO" id="GO:0005737">
    <property type="term" value="C:cytoplasm"/>
    <property type="evidence" value="ECO:0007669"/>
    <property type="project" value="UniProtKB-SubCell"/>
</dbReference>
<accession>A0A915B625</accession>
<dbReference type="Proteomes" id="UP000887569">
    <property type="component" value="Unplaced"/>
</dbReference>
<evidence type="ECO:0000256" key="3">
    <source>
        <dbReference type="ARBA" id="ARBA00037942"/>
    </source>
</evidence>
<sequence>MESESTSSIIRMADILQPIPDNTIRLSEQVHITEGRIPITKHEIFFRKADPPRNNYAKGTVLFVHGQSYSSATWLENSTMQIFAAAGYRCFAIDLPGCGRTGGPAVSDCEKPEVLSLVIRRLDLEVVMVVGHSMAGQYIVPLLGTDRIVCVVAIALSNTNMLDESASHISTPVLVVWGERDTSLGPSSASNLKRLPNARLLKIASGSHACYLSNASVFQSACLNFFDLVRHYSTL</sequence>
<keyword evidence="2" id="KW-0963">Cytoplasm</keyword>
<dbReference type="SUPFAM" id="SSF53474">
    <property type="entry name" value="alpha/beta-Hydrolases"/>
    <property type="match status" value="1"/>
</dbReference>
<comment type="similarity">
    <text evidence="3">Belongs to the AB hydrolase superfamily. ABHD14 family.</text>
</comment>
<reference evidence="6" key="1">
    <citation type="submission" date="2022-11" db="UniProtKB">
        <authorList>
            <consortium name="WormBaseParasite"/>
        </authorList>
    </citation>
    <scope>IDENTIFICATION</scope>
</reference>
<proteinExistence type="inferred from homology"/>
<evidence type="ECO:0000313" key="6">
    <source>
        <dbReference type="WBParaSite" id="PgR028_g022_t01"/>
    </source>
</evidence>
<dbReference type="InterPro" id="IPR000073">
    <property type="entry name" value="AB_hydrolase_1"/>
</dbReference>
<keyword evidence="5" id="KW-1185">Reference proteome</keyword>
<dbReference type="Gene3D" id="3.40.50.1820">
    <property type="entry name" value="alpha/beta hydrolase"/>
    <property type="match status" value="1"/>
</dbReference>
<feature type="domain" description="AB hydrolase-1" evidence="4">
    <location>
        <begin position="61"/>
        <end position="153"/>
    </location>
</feature>
<dbReference type="InterPro" id="IPR029058">
    <property type="entry name" value="AB_hydrolase_fold"/>
</dbReference>
<evidence type="ECO:0000256" key="2">
    <source>
        <dbReference type="ARBA" id="ARBA00022490"/>
    </source>
</evidence>
<evidence type="ECO:0000259" key="4">
    <source>
        <dbReference type="Pfam" id="PF12697"/>
    </source>
</evidence>
<comment type="subcellular location">
    <subcellularLocation>
        <location evidence="1">Cytoplasm</location>
    </subcellularLocation>
</comment>
<protein>
    <submittedName>
        <fullName evidence="6">AB hydrolase-1 domain-containing protein</fullName>
    </submittedName>
</protein>
<dbReference type="PANTHER" id="PTHR46197:SF3">
    <property type="entry name" value="AB HYDROLASE-1 DOMAIN-CONTAINING PROTEIN"/>
    <property type="match status" value="1"/>
</dbReference>